<dbReference type="Pfam" id="PF00849">
    <property type="entry name" value="PseudoU_synth_2"/>
    <property type="match status" value="1"/>
</dbReference>
<dbReference type="GO" id="GO:0009982">
    <property type="term" value="F:pseudouridine synthase activity"/>
    <property type="evidence" value="ECO:0007669"/>
    <property type="project" value="InterPro"/>
</dbReference>
<reference evidence="2 3" key="1">
    <citation type="submission" date="2018-09" db="EMBL/GenBank/DDBJ databases">
        <authorList>
            <person name="Wang Z."/>
        </authorList>
    </citation>
    <scope>NUCLEOTIDE SEQUENCE [LARGE SCALE GENOMIC DNA]</scope>
    <source>
        <strain evidence="2 3">ALS 81</strain>
    </source>
</reference>
<dbReference type="InterPro" id="IPR020103">
    <property type="entry name" value="PsdUridine_synth_cat_dom_sf"/>
</dbReference>
<dbReference type="EMBL" id="RAQO01000004">
    <property type="protein sequence ID" value="RKF20016.1"/>
    <property type="molecule type" value="Genomic_DNA"/>
</dbReference>
<dbReference type="PANTHER" id="PTHR21600:SF84">
    <property type="entry name" value="PSEUDOURIDINE SYNTHASE RSUA_RLUA-LIKE DOMAIN-CONTAINING PROTEIN"/>
    <property type="match status" value="1"/>
</dbReference>
<comment type="caution">
    <text evidence="2">The sequence shown here is derived from an EMBL/GenBank/DDBJ whole genome shotgun (WGS) entry which is preliminary data.</text>
</comment>
<accession>A0A420EHH3</accession>
<proteinExistence type="predicted"/>
<dbReference type="OrthoDB" id="9785808at2"/>
<dbReference type="PROSITE" id="PS01129">
    <property type="entry name" value="PSI_RLU"/>
    <property type="match status" value="1"/>
</dbReference>
<dbReference type="SUPFAM" id="SSF55120">
    <property type="entry name" value="Pseudouridine synthase"/>
    <property type="match status" value="1"/>
</dbReference>
<dbReference type="GO" id="GO:0000455">
    <property type="term" value="P:enzyme-directed rRNA pseudouridine synthesis"/>
    <property type="evidence" value="ECO:0007669"/>
    <property type="project" value="TreeGrafter"/>
</dbReference>
<dbReference type="RefSeq" id="WP_120354020.1">
    <property type="nucleotide sequence ID" value="NZ_RAQO01000004.1"/>
</dbReference>
<feature type="domain" description="Pseudouridine synthase RsuA/RluA-like" evidence="1">
    <location>
        <begin position="94"/>
        <end position="242"/>
    </location>
</feature>
<dbReference type="AlphaFoldDB" id="A0A420EHH3"/>
<evidence type="ECO:0000313" key="2">
    <source>
        <dbReference type="EMBL" id="RKF20016.1"/>
    </source>
</evidence>
<dbReference type="InterPro" id="IPR006145">
    <property type="entry name" value="PsdUridine_synth_RsuA/RluA"/>
</dbReference>
<protein>
    <submittedName>
        <fullName evidence="2">Pseudouridine synthase</fullName>
    </submittedName>
</protein>
<name>A0A420EHH3_9ALTE</name>
<dbReference type="GO" id="GO:0140098">
    <property type="term" value="F:catalytic activity, acting on RNA"/>
    <property type="evidence" value="ECO:0007669"/>
    <property type="project" value="UniProtKB-ARBA"/>
</dbReference>
<sequence>MSKTVVANQASSVVIPETTDRRLLVVDFLAQRFKHVSREQWQQRMQQGRVYWHDHKLIGLDTLVEPKARVYYYRELESEPEVPLYEHLVFENENFVVAFKPHFLALNPSGNVIENCLVNRLRKSLVCEELTPAHRLDRATAGLVLLVKKVEHRHRYHELFASRRIKKTYQALSMGDGVDENSQWHINSRITKGQPSFRMVSQPTEDPNSWSKIVKIDTLKHISLFELEPITGKTHQLRLHMNDIGYPILNDRLYPELLSEAALDYSNPLKLLAQKLSFIDPLDQRAYDFSVAGFDLNTELL</sequence>
<dbReference type="Proteomes" id="UP000286482">
    <property type="component" value="Unassembled WGS sequence"/>
</dbReference>
<organism evidence="2 3">
    <name type="scientific">Alginatibacterium sediminis</name>
    <dbReference type="NCBI Taxonomy" id="2164068"/>
    <lineage>
        <taxon>Bacteria</taxon>
        <taxon>Pseudomonadati</taxon>
        <taxon>Pseudomonadota</taxon>
        <taxon>Gammaproteobacteria</taxon>
        <taxon>Alteromonadales</taxon>
        <taxon>Alteromonadaceae</taxon>
        <taxon>Alginatibacterium</taxon>
    </lineage>
</organism>
<gene>
    <name evidence="2" type="ORF">DBZ36_06075</name>
</gene>
<dbReference type="InterPro" id="IPR050188">
    <property type="entry name" value="RluA_PseudoU_synthase"/>
</dbReference>
<evidence type="ECO:0000313" key="3">
    <source>
        <dbReference type="Proteomes" id="UP000286482"/>
    </source>
</evidence>
<keyword evidence="3" id="KW-1185">Reference proteome</keyword>
<evidence type="ECO:0000259" key="1">
    <source>
        <dbReference type="Pfam" id="PF00849"/>
    </source>
</evidence>
<dbReference type="InterPro" id="IPR006224">
    <property type="entry name" value="PsdUridine_synth_RluA-like_CS"/>
</dbReference>
<dbReference type="PANTHER" id="PTHR21600">
    <property type="entry name" value="MITOCHONDRIAL RNA PSEUDOURIDINE SYNTHASE"/>
    <property type="match status" value="1"/>
</dbReference>
<dbReference type="Gene3D" id="3.30.2350.10">
    <property type="entry name" value="Pseudouridine synthase"/>
    <property type="match status" value="1"/>
</dbReference>
<dbReference type="GO" id="GO:0003723">
    <property type="term" value="F:RNA binding"/>
    <property type="evidence" value="ECO:0007669"/>
    <property type="project" value="InterPro"/>
</dbReference>